<feature type="compositionally biased region" description="Low complexity" evidence="1">
    <location>
        <begin position="53"/>
        <end position="66"/>
    </location>
</feature>
<evidence type="ECO:0000256" key="1">
    <source>
        <dbReference type="SAM" id="MobiDB-lite"/>
    </source>
</evidence>
<feature type="compositionally biased region" description="Basic and acidic residues" evidence="1">
    <location>
        <begin position="27"/>
        <end position="38"/>
    </location>
</feature>
<gene>
    <name evidence="3" type="ORF">GCK72_024312</name>
</gene>
<feature type="region of interest" description="Disordered" evidence="1">
    <location>
        <begin position="89"/>
        <end position="112"/>
    </location>
</feature>
<dbReference type="RefSeq" id="XP_053579390.1">
    <property type="nucleotide sequence ID" value="XM_053735824.1"/>
</dbReference>
<dbReference type="Proteomes" id="UP000483820">
    <property type="component" value="Chromosome X"/>
</dbReference>
<evidence type="ECO:0000313" key="3">
    <source>
        <dbReference type="EMBL" id="KAF1747846.1"/>
    </source>
</evidence>
<feature type="domain" description="C2H2-type" evidence="2">
    <location>
        <begin position="151"/>
        <end position="172"/>
    </location>
</feature>
<dbReference type="EMBL" id="WUAV01000006">
    <property type="protein sequence ID" value="KAF1747846.1"/>
    <property type="molecule type" value="Genomic_DNA"/>
</dbReference>
<feature type="region of interest" description="Disordered" evidence="1">
    <location>
        <begin position="376"/>
        <end position="469"/>
    </location>
</feature>
<dbReference type="PROSITE" id="PS00028">
    <property type="entry name" value="ZINC_FINGER_C2H2_1"/>
    <property type="match status" value="1"/>
</dbReference>
<evidence type="ECO:0000313" key="4">
    <source>
        <dbReference type="Proteomes" id="UP000483820"/>
    </source>
</evidence>
<dbReference type="KEGG" id="crq:GCK72_024312"/>
<feature type="compositionally biased region" description="Basic and acidic residues" evidence="1">
    <location>
        <begin position="395"/>
        <end position="404"/>
    </location>
</feature>
<evidence type="ECO:0000259" key="2">
    <source>
        <dbReference type="PROSITE" id="PS00028"/>
    </source>
</evidence>
<organism evidence="3 4">
    <name type="scientific">Caenorhabditis remanei</name>
    <name type="common">Caenorhabditis vulgaris</name>
    <dbReference type="NCBI Taxonomy" id="31234"/>
    <lineage>
        <taxon>Eukaryota</taxon>
        <taxon>Metazoa</taxon>
        <taxon>Ecdysozoa</taxon>
        <taxon>Nematoda</taxon>
        <taxon>Chromadorea</taxon>
        <taxon>Rhabditida</taxon>
        <taxon>Rhabditina</taxon>
        <taxon>Rhabditomorpha</taxon>
        <taxon>Rhabditoidea</taxon>
        <taxon>Rhabditidae</taxon>
        <taxon>Peloderinae</taxon>
        <taxon>Caenorhabditis</taxon>
    </lineage>
</organism>
<proteinExistence type="predicted"/>
<feature type="compositionally biased region" description="Polar residues" evidence="1">
    <location>
        <begin position="89"/>
        <end position="100"/>
    </location>
</feature>
<name>A0A6A5FYW6_CAERE</name>
<dbReference type="GeneID" id="9825373"/>
<comment type="caution">
    <text evidence="3">The sequence shown here is derived from an EMBL/GenBank/DDBJ whole genome shotgun (WGS) entry which is preliminary data.</text>
</comment>
<sequence length="469" mass="53850">MPLGTRAQTRKKRDREEEDDDGQSKPPEFKRHNSKNSEVENLEDQGIEEERLIQQQNQQPSSSRRIPSVEERGSDLNLRSSLLSVNQFESLSQRSRNNVEGESEEQTGNRKELELSKFQAILNADGHRLKIVVEEAGSEPNDILKTIPIKCLKCETQCKNTDELAQHYLADHANQEQKDYVALYNCFEREMWQDLERSINNQRMETFVIKRFFVTRKFVLRIPFDSDIVPYVLPTETKVFLHSCPTGTKYFFQTALTRKSKVVQVYFVFDDHVKPQTFARKARAEKILKIFQEIEGYSAEQLISLTQEDRAGLIELLEGQSNSRLRKEKKEFNCDLLSRLQAIGNAKRMNPVQIKEAIEKGSPGFEKQDIQPIHMKKKQTANLAVEPTDTPQTKETAKPKDQKKAKPTNQKMAKSGIQRQAAPIAKKMAKKTAPKRESSGPQKQSASSKKKQKVDVKLHSKPLHLLFTA</sequence>
<feature type="region of interest" description="Disordered" evidence="1">
    <location>
        <begin position="1"/>
        <end position="73"/>
    </location>
</feature>
<protein>
    <recommendedName>
        <fullName evidence="2">C2H2-type domain-containing protein</fullName>
    </recommendedName>
</protein>
<dbReference type="AlphaFoldDB" id="A0A6A5FYW6"/>
<dbReference type="CTD" id="9825373"/>
<accession>A0A6A5FYW6</accession>
<reference evidence="3 4" key="1">
    <citation type="submission" date="2019-12" db="EMBL/GenBank/DDBJ databases">
        <title>Chromosome-level assembly of the Caenorhabditis remanei genome.</title>
        <authorList>
            <person name="Teterina A.A."/>
            <person name="Willis J.H."/>
            <person name="Phillips P.C."/>
        </authorList>
    </citation>
    <scope>NUCLEOTIDE SEQUENCE [LARGE SCALE GENOMIC DNA]</scope>
    <source>
        <strain evidence="3 4">PX506</strain>
        <tissue evidence="3">Whole organism</tissue>
    </source>
</reference>
<dbReference type="InterPro" id="IPR013087">
    <property type="entry name" value="Znf_C2H2_type"/>
</dbReference>